<dbReference type="OrthoDB" id="9792074at2"/>
<organism evidence="4 5">
    <name type="scientific">Microbacterium oryzae</name>
    <dbReference type="NCBI Taxonomy" id="743009"/>
    <lineage>
        <taxon>Bacteria</taxon>
        <taxon>Bacillati</taxon>
        <taxon>Actinomycetota</taxon>
        <taxon>Actinomycetes</taxon>
        <taxon>Micrococcales</taxon>
        <taxon>Microbacteriaceae</taxon>
        <taxon>Microbacterium</taxon>
    </lineage>
</organism>
<dbReference type="PANTHER" id="PTHR34385">
    <property type="entry name" value="D-ALANYL-D-ALANINE CARBOXYPEPTIDASE"/>
    <property type="match status" value="1"/>
</dbReference>
<keyword evidence="2" id="KW-0472">Membrane</keyword>
<dbReference type="InterPro" id="IPR052179">
    <property type="entry name" value="DD-CPase-like"/>
</dbReference>
<feature type="domain" description="D-alanyl-D-alanine carboxypeptidase-like core" evidence="3">
    <location>
        <begin position="150"/>
        <end position="278"/>
    </location>
</feature>
<dbReference type="InterPro" id="IPR058193">
    <property type="entry name" value="VanY/YodJ_core_dom"/>
</dbReference>
<keyword evidence="4" id="KW-0378">Hydrolase</keyword>
<accession>A0A6I6E1U4</accession>
<dbReference type="KEGG" id="moj:D7D94_09445"/>
<dbReference type="InterPro" id="IPR009045">
    <property type="entry name" value="Zn_M74/Hedgehog-like"/>
</dbReference>
<dbReference type="InterPro" id="IPR003709">
    <property type="entry name" value="VanY-like_core_dom"/>
</dbReference>
<evidence type="ECO:0000313" key="5">
    <source>
        <dbReference type="Proteomes" id="UP000422989"/>
    </source>
</evidence>
<sequence length="307" mass="32226">MARTSRAHLPRAVIALASAAGVVAVCTLGAAWAMSHEDPSVDSATVKTTQREDPRPGSVEALPVPSFEVVVEEPCERSGDLDDAEAISELLSTETGAAEFRRAAAAGCVALDDPSTTWAVVNKQRPLEPIDYAPDVRTPSATRSLVGGGLRPEAAAALDALAADAVEAGAGEIALQSGYRSYGTQVSTFEGQLGALGEEGAEAISARPGFSEHQLGLAADVVACTSGRCGTIYEIAGTPQGDWLAENAWRHGWIVRYEEGQTPTSGYDPEPWHLRFVGVELARSYHDGGFHTLEDFFGLPAAADYAD</sequence>
<feature type="region of interest" description="Disordered" evidence="1">
    <location>
        <begin position="37"/>
        <end position="60"/>
    </location>
</feature>
<name>A0A6I6E1U4_9MICO</name>
<gene>
    <name evidence="4" type="ORF">D7D94_09445</name>
</gene>
<dbReference type="CDD" id="cd14852">
    <property type="entry name" value="LD-carboxypeptidase"/>
    <property type="match status" value="1"/>
</dbReference>
<dbReference type="SUPFAM" id="SSF55166">
    <property type="entry name" value="Hedgehog/DD-peptidase"/>
    <property type="match status" value="1"/>
</dbReference>
<dbReference type="AlphaFoldDB" id="A0A6I6E1U4"/>
<keyword evidence="4" id="KW-0645">Protease</keyword>
<keyword evidence="5" id="KW-1185">Reference proteome</keyword>
<protein>
    <submittedName>
        <fullName evidence="4">D-alanyl-D-alanine carboxypeptidase family protein</fullName>
    </submittedName>
</protein>
<dbReference type="PANTHER" id="PTHR34385:SF1">
    <property type="entry name" value="PEPTIDOGLYCAN L-ALANYL-D-GLUTAMATE ENDOPEPTIDASE CWLK"/>
    <property type="match status" value="1"/>
</dbReference>
<dbReference type="GO" id="GO:0006508">
    <property type="term" value="P:proteolysis"/>
    <property type="evidence" value="ECO:0007669"/>
    <property type="project" value="InterPro"/>
</dbReference>
<proteinExistence type="predicted"/>
<dbReference type="RefSeq" id="WP_156242366.1">
    <property type="nucleotide sequence ID" value="NZ_BAAAZL010000004.1"/>
</dbReference>
<dbReference type="Gene3D" id="3.30.1380.10">
    <property type="match status" value="1"/>
</dbReference>
<keyword evidence="4" id="KW-0121">Carboxypeptidase</keyword>
<dbReference type="EMBL" id="CP032550">
    <property type="protein sequence ID" value="QGU27859.1"/>
    <property type="molecule type" value="Genomic_DNA"/>
</dbReference>
<evidence type="ECO:0000313" key="4">
    <source>
        <dbReference type="EMBL" id="QGU27859.1"/>
    </source>
</evidence>
<keyword evidence="2" id="KW-1133">Transmembrane helix</keyword>
<evidence type="ECO:0000256" key="2">
    <source>
        <dbReference type="SAM" id="Phobius"/>
    </source>
</evidence>
<dbReference type="Pfam" id="PF02557">
    <property type="entry name" value="VanY"/>
    <property type="match status" value="1"/>
</dbReference>
<feature type="transmembrane region" description="Helical" evidence="2">
    <location>
        <begin position="12"/>
        <end position="34"/>
    </location>
</feature>
<dbReference type="GO" id="GO:0004180">
    <property type="term" value="F:carboxypeptidase activity"/>
    <property type="evidence" value="ECO:0007669"/>
    <property type="project" value="UniProtKB-KW"/>
</dbReference>
<evidence type="ECO:0000256" key="1">
    <source>
        <dbReference type="SAM" id="MobiDB-lite"/>
    </source>
</evidence>
<keyword evidence="2" id="KW-0812">Transmembrane</keyword>
<evidence type="ECO:0000259" key="3">
    <source>
        <dbReference type="Pfam" id="PF02557"/>
    </source>
</evidence>
<reference evidence="4 5" key="1">
    <citation type="submission" date="2018-09" db="EMBL/GenBank/DDBJ databases">
        <title>Whole genome sequencing of Microbacterium oryzae strain MB-10T.</title>
        <authorList>
            <person name="Das S.K."/>
        </authorList>
    </citation>
    <scope>NUCLEOTIDE SEQUENCE [LARGE SCALE GENOMIC DNA]</scope>
    <source>
        <strain evidence="4 5">MB-10</strain>
    </source>
</reference>
<dbReference type="Proteomes" id="UP000422989">
    <property type="component" value="Chromosome"/>
</dbReference>